<evidence type="ECO:0000313" key="2">
    <source>
        <dbReference type="Proteomes" id="UP001331691"/>
    </source>
</evidence>
<gene>
    <name evidence="1" type="ORF">V4836_25950</name>
</gene>
<dbReference type="AlphaFoldDB" id="A0AB35XGS7"/>
<name>A0AB35XGS7_9ENTR</name>
<dbReference type="Proteomes" id="UP001331691">
    <property type="component" value="Unassembled WGS sequence"/>
</dbReference>
<protein>
    <submittedName>
        <fullName evidence="1">Uncharacterized protein</fullName>
    </submittedName>
</protein>
<proteinExistence type="predicted"/>
<organism evidence="1 2">
    <name type="scientific">Kluyvera ascorbata</name>
    <dbReference type="NCBI Taxonomy" id="51288"/>
    <lineage>
        <taxon>Bacteria</taxon>
        <taxon>Pseudomonadati</taxon>
        <taxon>Pseudomonadota</taxon>
        <taxon>Gammaproteobacteria</taxon>
        <taxon>Enterobacterales</taxon>
        <taxon>Enterobacteriaceae</taxon>
        <taxon>Kluyvera</taxon>
    </lineage>
</organism>
<sequence length="113" mass="12709">MDFKRFLSLKKPCANCPFLKENGIAIGEERLAEIKQSLLHDDMTPFRCHKTTHPTGGYHDSDGVYHPSGKEKHCAGAMGFLYAKGRMNVPMRIGLMTGVLYLSELEEITPLLR</sequence>
<evidence type="ECO:0000313" key="1">
    <source>
        <dbReference type="EMBL" id="MEE9657501.1"/>
    </source>
</evidence>
<reference evidence="1 2" key="1">
    <citation type="submission" date="2023-10" db="EMBL/GenBank/DDBJ databases">
        <title>Wastewater isolates of ESBL- and carbapenemase-producing Gram-negative bacteria from New Zealand.</title>
        <authorList>
            <person name="Straub C."/>
            <person name="Weaver L."/>
            <person name="Cornelius A."/>
            <person name="Mcgill E."/>
            <person name="Dyet K."/>
            <person name="White L."/>
            <person name="Pattis I."/>
        </authorList>
    </citation>
    <scope>NUCLEOTIDE SEQUENCE [LARGE SCALE GENOMIC DNA]</scope>
    <source>
        <strain evidence="1 2">ESBL09</strain>
    </source>
</reference>
<dbReference type="RefSeq" id="WP_331389593.1">
    <property type="nucleotide sequence ID" value="NZ_JAZKKV010000004.1"/>
</dbReference>
<dbReference type="EMBL" id="JAZKKV010000004">
    <property type="protein sequence ID" value="MEE9657501.1"/>
    <property type="molecule type" value="Genomic_DNA"/>
</dbReference>
<comment type="caution">
    <text evidence="1">The sequence shown here is derived from an EMBL/GenBank/DDBJ whole genome shotgun (WGS) entry which is preliminary data.</text>
</comment>
<accession>A0AB35XGS7</accession>
<keyword evidence="2" id="KW-1185">Reference proteome</keyword>